<dbReference type="PANTHER" id="PTHR42901">
    <property type="entry name" value="ALCOHOL DEHYDROGENASE"/>
    <property type="match status" value="1"/>
</dbReference>
<dbReference type="GO" id="GO:0016491">
    <property type="term" value="F:oxidoreductase activity"/>
    <property type="evidence" value="ECO:0007669"/>
    <property type="project" value="UniProtKB-KW"/>
</dbReference>
<keyword evidence="2" id="KW-0560">Oxidoreductase</keyword>
<accession>A0A8H4NX63</accession>
<dbReference type="SUPFAM" id="SSF51735">
    <property type="entry name" value="NAD(P)-binding Rossmann-fold domains"/>
    <property type="match status" value="1"/>
</dbReference>
<organism evidence="3 4">
    <name type="scientific">Fusarium albosuccineum</name>
    <dbReference type="NCBI Taxonomy" id="1237068"/>
    <lineage>
        <taxon>Eukaryota</taxon>
        <taxon>Fungi</taxon>
        <taxon>Dikarya</taxon>
        <taxon>Ascomycota</taxon>
        <taxon>Pezizomycotina</taxon>
        <taxon>Sordariomycetes</taxon>
        <taxon>Hypocreomycetidae</taxon>
        <taxon>Hypocreales</taxon>
        <taxon>Nectriaceae</taxon>
        <taxon>Fusarium</taxon>
        <taxon>Fusarium decemcellulare species complex</taxon>
    </lineage>
</organism>
<dbReference type="InterPro" id="IPR036291">
    <property type="entry name" value="NAD(P)-bd_dom_sf"/>
</dbReference>
<evidence type="ECO:0000313" key="4">
    <source>
        <dbReference type="Proteomes" id="UP000554235"/>
    </source>
</evidence>
<keyword evidence="4" id="KW-1185">Reference proteome</keyword>
<name>A0A8H4NX63_9HYPO</name>
<dbReference type="EMBL" id="JAADYS010003084">
    <property type="protein sequence ID" value="KAF4451020.1"/>
    <property type="molecule type" value="Genomic_DNA"/>
</dbReference>
<dbReference type="PANTHER" id="PTHR42901:SF1">
    <property type="entry name" value="ALCOHOL DEHYDROGENASE"/>
    <property type="match status" value="1"/>
</dbReference>
<dbReference type="OrthoDB" id="191139at2759"/>
<gene>
    <name evidence="3" type="ORF">FALBO_16393</name>
</gene>
<proteinExistence type="inferred from homology"/>
<evidence type="ECO:0000256" key="1">
    <source>
        <dbReference type="ARBA" id="ARBA00006484"/>
    </source>
</evidence>
<dbReference type="GO" id="GO:0005829">
    <property type="term" value="C:cytosol"/>
    <property type="evidence" value="ECO:0007669"/>
    <property type="project" value="TreeGrafter"/>
</dbReference>
<dbReference type="Pfam" id="PF00106">
    <property type="entry name" value="adh_short"/>
    <property type="match status" value="1"/>
</dbReference>
<dbReference type="Gene3D" id="3.40.50.720">
    <property type="entry name" value="NAD(P)-binding Rossmann-like Domain"/>
    <property type="match status" value="1"/>
</dbReference>
<comment type="caution">
    <text evidence="3">The sequence shown here is derived from an EMBL/GenBank/DDBJ whole genome shotgun (WGS) entry which is preliminary data.</text>
</comment>
<evidence type="ECO:0000313" key="3">
    <source>
        <dbReference type="EMBL" id="KAF4451020.1"/>
    </source>
</evidence>
<feature type="non-terminal residue" evidence="3">
    <location>
        <position position="99"/>
    </location>
</feature>
<comment type="similarity">
    <text evidence="1">Belongs to the short-chain dehydrogenases/reductases (SDR) family.</text>
</comment>
<dbReference type="Proteomes" id="UP000554235">
    <property type="component" value="Unassembled WGS sequence"/>
</dbReference>
<dbReference type="InterPro" id="IPR002347">
    <property type="entry name" value="SDR_fam"/>
</dbReference>
<sequence length="99" mass="10722">MPGVDSFDPRRDIPSLKGKTILMTGGTSGLGHQSALDLARHNPSAIWITGRSAEKGVQIVNSLKQISPSVSMHFLEMDLSSKRSIGRAAQSFLEVAYRI</sequence>
<dbReference type="AlphaFoldDB" id="A0A8H4NX63"/>
<protein>
    <submittedName>
        <fullName evidence="3">Alcohol dehydrogenase Bli-4</fullName>
    </submittedName>
</protein>
<reference evidence="3 4" key="1">
    <citation type="submission" date="2020-01" db="EMBL/GenBank/DDBJ databases">
        <title>Identification and distribution of gene clusters putatively required for synthesis of sphingolipid metabolism inhibitors in phylogenetically diverse species of the filamentous fungus Fusarium.</title>
        <authorList>
            <person name="Kim H.-S."/>
            <person name="Busman M."/>
            <person name="Brown D.W."/>
            <person name="Divon H."/>
            <person name="Uhlig S."/>
            <person name="Proctor R.H."/>
        </authorList>
    </citation>
    <scope>NUCLEOTIDE SEQUENCE [LARGE SCALE GENOMIC DNA]</scope>
    <source>
        <strain evidence="3 4">NRRL 20459</strain>
    </source>
</reference>
<evidence type="ECO:0000256" key="2">
    <source>
        <dbReference type="ARBA" id="ARBA00023002"/>
    </source>
</evidence>